<dbReference type="PANTHER" id="PTHR33221:SF2">
    <property type="entry name" value="TRANSCRIPTIONAL REGULATOR"/>
    <property type="match status" value="1"/>
</dbReference>
<dbReference type="EMBL" id="FCOW01000025">
    <property type="protein sequence ID" value="CVK20947.1"/>
    <property type="molecule type" value="Genomic_DNA"/>
</dbReference>
<dbReference type="NCBIfam" id="TIGR00738">
    <property type="entry name" value="rrf2_super"/>
    <property type="match status" value="1"/>
</dbReference>
<sequence>MQIQITTDYAIRIIIYLAQQHEQVLTAKMMAEQLGITPGYILKVTAKLKQAGYIDSIQGSAGGYRLVKRTADITLYDIIETMEGKIHINRCLEADGFCSRGAGNSQVCPVHAIYESVQNEMIAALKSKRISEIIK</sequence>
<evidence type="ECO:0000313" key="2">
    <source>
        <dbReference type="Proteomes" id="UP000245702"/>
    </source>
</evidence>
<name>A0ABM9W782_9FIRM</name>
<dbReference type="InterPro" id="IPR000944">
    <property type="entry name" value="Tscrpt_reg_Rrf2"/>
</dbReference>
<organism evidence="1 2">
    <name type="scientific">Sporomusa sphaeroides DSM 2875</name>
    <dbReference type="NCBI Taxonomy" id="1337886"/>
    <lineage>
        <taxon>Bacteria</taxon>
        <taxon>Bacillati</taxon>
        <taxon>Bacillota</taxon>
        <taxon>Negativicutes</taxon>
        <taxon>Selenomonadales</taxon>
        <taxon>Sporomusaceae</taxon>
        <taxon>Sporomusa</taxon>
    </lineage>
</organism>
<dbReference type="Pfam" id="PF02082">
    <property type="entry name" value="Rrf2"/>
    <property type="match status" value="1"/>
</dbReference>
<proteinExistence type="predicted"/>
<protein>
    <submittedName>
        <fullName evidence="1">HTH-type transcriptional regulator CymR</fullName>
    </submittedName>
</protein>
<evidence type="ECO:0000313" key="1">
    <source>
        <dbReference type="EMBL" id="CVK20947.1"/>
    </source>
</evidence>
<keyword evidence="2" id="KW-1185">Reference proteome</keyword>
<dbReference type="InterPro" id="IPR030489">
    <property type="entry name" value="TR_Rrf2-type_CS"/>
</dbReference>
<dbReference type="InterPro" id="IPR036388">
    <property type="entry name" value="WH-like_DNA-bd_sf"/>
</dbReference>
<dbReference type="PROSITE" id="PS51197">
    <property type="entry name" value="HTH_RRF2_2"/>
    <property type="match status" value="1"/>
</dbReference>
<dbReference type="PANTHER" id="PTHR33221">
    <property type="entry name" value="WINGED HELIX-TURN-HELIX TRANSCRIPTIONAL REGULATOR, RRF2 FAMILY"/>
    <property type="match status" value="1"/>
</dbReference>
<dbReference type="Proteomes" id="UP000245702">
    <property type="component" value="Unassembled WGS sequence"/>
</dbReference>
<accession>A0ABM9W782</accession>
<dbReference type="Gene3D" id="1.10.10.10">
    <property type="entry name" value="Winged helix-like DNA-binding domain superfamily/Winged helix DNA-binding domain"/>
    <property type="match status" value="1"/>
</dbReference>
<dbReference type="PROSITE" id="PS01332">
    <property type="entry name" value="HTH_RRF2_1"/>
    <property type="match status" value="1"/>
</dbReference>
<gene>
    <name evidence="1" type="primary">cymR_3</name>
    <name evidence="1" type="ORF">SSPH_03619</name>
</gene>
<comment type="caution">
    <text evidence="1">The sequence shown here is derived from an EMBL/GenBank/DDBJ whole genome shotgun (WGS) entry which is preliminary data.</text>
</comment>
<reference evidence="1 2" key="1">
    <citation type="submission" date="2016-01" db="EMBL/GenBank/DDBJ databases">
        <authorList>
            <person name="Brown R."/>
        </authorList>
    </citation>
    <scope>NUCLEOTIDE SEQUENCE [LARGE SCALE GENOMIC DNA]</scope>
    <source>
        <strain evidence="1">Sporomusa sphaeroides DSM 2875</strain>
    </source>
</reference>
<dbReference type="SUPFAM" id="SSF46785">
    <property type="entry name" value="Winged helix' DNA-binding domain"/>
    <property type="match status" value="1"/>
</dbReference>
<dbReference type="RefSeq" id="WP_075757601.1">
    <property type="nucleotide sequence ID" value="NZ_CP146991.1"/>
</dbReference>
<dbReference type="InterPro" id="IPR036390">
    <property type="entry name" value="WH_DNA-bd_sf"/>
</dbReference>